<accession>I4EFL8</accession>
<dbReference type="Proteomes" id="UP000004221">
    <property type="component" value="Unassembled WGS sequence"/>
</dbReference>
<keyword evidence="4" id="KW-1185">Reference proteome</keyword>
<evidence type="ECO:0000256" key="1">
    <source>
        <dbReference type="SAM" id="MobiDB-lite"/>
    </source>
</evidence>
<name>I4EFL8_9BACT</name>
<proteinExistence type="predicted"/>
<evidence type="ECO:0000256" key="2">
    <source>
        <dbReference type="SAM" id="Phobius"/>
    </source>
</evidence>
<feature type="transmembrane region" description="Helical" evidence="2">
    <location>
        <begin position="34"/>
        <end position="57"/>
    </location>
</feature>
<dbReference type="EMBL" id="CAGS01000148">
    <property type="protein sequence ID" value="CCF83480.1"/>
    <property type="molecule type" value="Genomic_DNA"/>
</dbReference>
<dbReference type="RefSeq" id="WP_008476672.1">
    <property type="nucleotide sequence ID" value="NZ_CAGS01000148.1"/>
</dbReference>
<keyword evidence="2" id="KW-0812">Transmembrane</keyword>
<organism evidence="3 4">
    <name type="scientific">Nitrolancea hollandica Lb</name>
    <dbReference type="NCBI Taxonomy" id="1129897"/>
    <lineage>
        <taxon>Bacteria</taxon>
        <taxon>Pseudomonadati</taxon>
        <taxon>Thermomicrobiota</taxon>
        <taxon>Thermomicrobia</taxon>
        <taxon>Sphaerobacterales</taxon>
        <taxon>Sphaerobacterineae</taxon>
        <taxon>Sphaerobacteraceae</taxon>
        <taxon>Nitrolancea</taxon>
    </lineage>
</organism>
<gene>
    <name evidence="3" type="ORF">NITHO_2310023</name>
</gene>
<protein>
    <submittedName>
        <fullName evidence="3">Uncharacterized protein</fullName>
    </submittedName>
</protein>
<sequence length="165" mass="18028">MNDWRQFDTSANPNPKPEPRRSIFRDRHGDLNGFGIALVGLVGFFVLALVGTGILVASKSMTRYQRLADARNEIQVNAIKINQTQQLVEVEKQKAAIKVQEAKGIAEAQHIINATLTDQYLAHEAIQAQRELANTSNHSTVYIPVGNNGIPIVRTEDGNGAGVGE</sequence>
<dbReference type="OrthoDB" id="9792660at2"/>
<evidence type="ECO:0000313" key="4">
    <source>
        <dbReference type="Proteomes" id="UP000004221"/>
    </source>
</evidence>
<keyword evidence="2" id="KW-1133">Transmembrane helix</keyword>
<dbReference type="AlphaFoldDB" id="I4EFL8"/>
<keyword evidence="2" id="KW-0472">Membrane</keyword>
<reference evidence="3 4" key="1">
    <citation type="journal article" date="2012" name="ISME J.">
        <title>Nitrification expanded: discovery, physiology and genomics of a nitrite-oxidizing bacterium from the phylum Chloroflexi.</title>
        <authorList>
            <person name="Sorokin D.Y."/>
            <person name="Lucker S."/>
            <person name="Vejmelkova D."/>
            <person name="Kostrikina N.A."/>
            <person name="Kleerebezem R."/>
            <person name="Rijpstra W.I."/>
            <person name="Damste J.S."/>
            <person name="Le Paslier D."/>
            <person name="Muyzer G."/>
            <person name="Wagner M."/>
            <person name="van Loosdrecht M.C."/>
            <person name="Daims H."/>
        </authorList>
    </citation>
    <scope>NUCLEOTIDE SEQUENCE [LARGE SCALE GENOMIC DNA]</scope>
    <source>
        <strain evidence="4">none</strain>
    </source>
</reference>
<evidence type="ECO:0000313" key="3">
    <source>
        <dbReference type="EMBL" id="CCF83480.1"/>
    </source>
</evidence>
<feature type="region of interest" description="Disordered" evidence="1">
    <location>
        <begin position="1"/>
        <end position="22"/>
    </location>
</feature>
<comment type="caution">
    <text evidence="3">The sequence shown here is derived from an EMBL/GenBank/DDBJ whole genome shotgun (WGS) entry which is preliminary data.</text>
</comment>